<keyword evidence="2" id="KW-1133">Transmembrane helix</keyword>
<dbReference type="AlphaFoldDB" id="A0ABD3W4F1"/>
<keyword evidence="2" id="KW-0812">Transmembrane</keyword>
<dbReference type="PANTHER" id="PTHR39940:SF1">
    <property type="entry name" value="PROTHORACICOTROPIC HORMONE, ISOFORM F"/>
    <property type="match status" value="1"/>
</dbReference>
<gene>
    <name evidence="3" type="ORF">ACJMK2_041218</name>
</gene>
<comment type="caution">
    <text evidence="3">The sequence shown here is derived from an EMBL/GenBank/DDBJ whole genome shotgun (WGS) entry which is preliminary data.</text>
</comment>
<dbReference type="EMBL" id="JBJQND010000008">
    <property type="protein sequence ID" value="KAL3868410.1"/>
    <property type="molecule type" value="Genomic_DNA"/>
</dbReference>
<keyword evidence="4" id="KW-1185">Reference proteome</keyword>
<dbReference type="Proteomes" id="UP001634394">
    <property type="component" value="Unassembled WGS sequence"/>
</dbReference>
<name>A0ABD3W4F1_SINWO</name>
<evidence type="ECO:0000313" key="3">
    <source>
        <dbReference type="EMBL" id="KAL3868410.1"/>
    </source>
</evidence>
<dbReference type="PANTHER" id="PTHR39940">
    <property type="entry name" value="PROTHORACICOTROPIC HORMONE, ISOFORM F"/>
    <property type="match status" value="1"/>
</dbReference>
<dbReference type="SUPFAM" id="SSF57501">
    <property type="entry name" value="Cystine-knot cytokines"/>
    <property type="match status" value="1"/>
</dbReference>
<feature type="region of interest" description="Disordered" evidence="1">
    <location>
        <begin position="95"/>
        <end position="121"/>
    </location>
</feature>
<evidence type="ECO:0000256" key="1">
    <source>
        <dbReference type="SAM" id="MobiDB-lite"/>
    </source>
</evidence>
<dbReference type="Gene3D" id="2.10.90.10">
    <property type="entry name" value="Cystine-knot cytokines"/>
    <property type="match status" value="1"/>
</dbReference>
<feature type="transmembrane region" description="Helical" evidence="2">
    <location>
        <begin position="43"/>
        <end position="59"/>
    </location>
</feature>
<organism evidence="3 4">
    <name type="scientific">Sinanodonta woodiana</name>
    <name type="common">Chinese pond mussel</name>
    <name type="synonym">Anodonta woodiana</name>
    <dbReference type="NCBI Taxonomy" id="1069815"/>
    <lineage>
        <taxon>Eukaryota</taxon>
        <taxon>Metazoa</taxon>
        <taxon>Spiralia</taxon>
        <taxon>Lophotrochozoa</taxon>
        <taxon>Mollusca</taxon>
        <taxon>Bivalvia</taxon>
        <taxon>Autobranchia</taxon>
        <taxon>Heteroconchia</taxon>
        <taxon>Palaeoheterodonta</taxon>
        <taxon>Unionida</taxon>
        <taxon>Unionoidea</taxon>
        <taxon>Unionidae</taxon>
        <taxon>Unioninae</taxon>
        <taxon>Sinanodonta</taxon>
    </lineage>
</organism>
<proteinExistence type="predicted"/>
<sequence>MDMKKTSSVNFKTHTHADSNILNTHEMLLPFWGLYKVRKSRKLVIVILYISMLTGSAFAKPTSRIRSSEDKVIVETSDCPPLSADELRERLGSAFDPSKMSYEGDGQGKRSSDLSVSQKRAKGMNINEDSIDEYYNDGTDDDIDDKTTDDQTVGLSSNKFMRRKRDTEAYNADIINSDYTGSVANSNGFLYQSLLYETISIRKSRQRRNAKTKFHPAWECKMKPQWKTMKKGYFPTKILDGYCQTDKCFFGVYECNPVKYSIKVMMRDPEDACKPVPLIGLNTTLVESWLFKRIHVTVACECGLAGKKKKASVKDRDS</sequence>
<reference evidence="3 4" key="1">
    <citation type="submission" date="2024-11" db="EMBL/GenBank/DDBJ databases">
        <title>Chromosome-level genome assembly of the freshwater bivalve Anodonta woodiana.</title>
        <authorList>
            <person name="Chen X."/>
        </authorList>
    </citation>
    <scope>NUCLEOTIDE SEQUENCE [LARGE SCALE GENOMIC DNA]</scope>
    <source>
        <strain evidence="3">MN2024</strain>
        <tissue evidence="3">Gills</tissue>
    </source>
</reference>
<keyword evidence="2" id="KW-0472">Membrane</keyword>
<dbReference type="InterPro" id="IPR029034">
    <property type="entry name" value="Cystine-knot_cytokine"/>
</dbReference>
<protein>
    <submittedName>
        <fullName evidence="3">Uncharacterized protein</fullName>
    </submittedName>
</protein>
<accession>A0ABD3W4F1</accession>
<evidence type="ECO:0000256" key="2">
    <source>
        <dbReference type="SAM" id="Phobius"/>
    </source>
</evidence>
<dbReference type="InterPro" id="IPR052876">
    <property type="entry name" value="Insect_Hormone_Regulators"/>
</dbReference>
<evidence type="ECO:0000313" key="4">
    <source>
        <dbReference type="Proteomes" id="UP001634394"/>
    </source>
</evidence>